<dbReference type="InterPro" id="IPR056948">
    <property type="entry name" value="PNGaseA_N"/>
</dbReference>
<name>A0AA39VP70_ACESA</name>
<accession>A0AA39VP70</accession>
<sequence>MLTFLTVFLLLVSATPPTPLALSSTPDHFLKESSRRPPRPPRPPKAPQEYTELTHPLPSDRLTPSCTVDLLHHSFADTMNKPPFTVPYCPPPMSTCPRPWSRVALDFQAECRGEQYDRVAGLWLGGAELLRTTTAEPTKSGIFWRVRKDITRYSSLLEKSNLTVTMMLENVVNRIYTGVYHVKVTLFFYRENVVRVPSITTYPSFSANLGLNSERLYGPPADLIMPISDDGNRGFWFQIESESDLRFKKIRFPRNAYRAILELYVSFHGDDEFWYSNPPNSYIRTNNLTTSRGNGCYREVFVTIDGKYIGSEVPFPVIFTGGINPLFWEPVVAIGAFNLPSYDFDLTPFLGLVLDGKAHEIGIGVDDGISYWLVDANLHIWLDHGSSKVEAKSVVYINPALRVQRIENFKLLDGKFRTGARRKSRFAGWVKTSTGNLTTVVSREFKFRNMLKFNNNGTYKSVTQRVKVKKGVKVMNEIGTVVTRVFIKRIYPLNAITLTLPYTKKSTLPYTKKKDRYMLESKKKDRYMLVTNVSHALREKSFIGMFQSLVVTSQVSNGWIKVEDHSVLSGEGNTTQSYNFQDEYGCYFRSVEAKNGRLLSDNTTLSCLSAF</sequence>
<dbReference type="AlphaFoldDB" id="A0AA39VP70"/>
<gene>
    <name evidence="3" type="ORF">LWI29_029873</name>
</gene>
<dbReference type="Pfam" id="PF12222">
    <property type="entry name" value="PNGaseA"/>
    <property type="match status" value="1"/>
</dbReference>
<evidence type="ECO:0000313" key="3">
    <source>
        <dbReference type="EMBL" id="KAK0593049.1"/>
    </source>
</evidence>
<proteinExistence type="predicted"/>
<comment type="caution">
    <text evidence="3">The sequence shown here is derived from an EMBL/GenBank/DDBJ whole genome shotgun (WGS) entry which is preliminary data.</text>
</comment>
<dbReference type="Proteomes" id="UP001168877">
    <property type="component" value="Unassembled WGS sequence"/>
</dbReference>
<reference evidence="3" key="1">
    <citation type="journal article" date="2022" name="Plant J.">
        <title>Strategies of tolerance reflected in two North American maple genomes.</title>
        <authorList>
            <person name="McEvoy S.L."/>
            <person name="Sezen U.U."/>
            <person name="Trouern-Trend A."/>
            <person name="McMahon S.M."/>
            <person name="Schaberg P.G."/>
            <person name="Yang J."/>
            <person name="Wegrzyn J.L."/>
            <person name="Swenson N.G."/>
        </authorList>
    </citation>
    <scope>NUCLEOTIDE SEQUENCE</scope>
    <source>
        <strain evidence="3">NS2018</strain>
    </source>
</reference>
<dbReference type="InterPro" id="IPR021102">
    <property type="entry name" value="PNGase_A"/>
</dbReference>
<dbReference type="PANTHER" id="PTHR31104">
    <property type="entry name" value="PEPTIDE-N4-(N-ACETYL-BETA-GLUCOSAMINYL)ASPARAGINE AMIDASE A PROTEIN"/>
    <property type="match status" value="1"/>
</dbReference>
<feature type="region of interest" description="Disordered" evidence="1">
    <location>
        <begin position="22"/>
        <end position="58"/>
    </location>
</feature>
<evidence type="ECO:0000259" key="2">
    <source>
        <dbReference type="Pfam" id="PF12222"/>
    </source>
</evidence>
<keyword evidence="4" id="KW-1185">Reference proteome</keyword>
<evidence type="ECO:0000256" key="1">
    <source>
        <dbReference type="SAM" id="MobiDB-lite"/>
    </source>
</evidence>
<feature type="domain" description="Peptide N-acetyl-beta-D-glucosaminyl asparaginase amidase A N-terminal" evidence="2">
    <location>
        <begin position="61"/>
        <end position="396"/>
    </location>
</feature>
<reference evidence="3" key="2">
    <citation type="submission" date="2023-06" db="EMBL/GenBank/DDBJ databases">
        <authorList>
            <person name="Swenson N.G."/>
            <person name="Wegrzyn J.L."/>
            <person name="Mcevoy S.L."/>
        </authorList>
    </citation>
    <scope>NUCLEOTIDE SEQUENCE</scope>
    <source>
        <strain evidence="3">NS2018</strain>
        <tissue evidence="3">Leaf</tissue>
    </source>
</reference>
<protein>
    <recommendedName>
        <fullName evidence="2">Peptide N-acetyl-beta-D-glucosaminyl asparaginase amidase A N-terminal domain-containing protein</fullName>
    </recommendedName>
</protein>
<organism evidence="3 4">
    <name type="scientific">Acer saccharum</name>
    <name type="common">Sugar maple</name>
    <dbReference type="NCBI Taxonomy" id="4024"/>
    <lineage>
        <taxon>Eukaryota</taxon>
        <taxon>Viridiplantae</taxon>
        <taxon>Streptophyta</taxon>
        <taxon>Embryophyta</taxon>
        <taxon>Tracheophyta</taxon>
        <taxon>Spermatophyta</taxon>
        <taxon>Magnoliopsida</taxon>
        <taxon>eudicotyledons</taxon>
        <taxon>Gunneridae</taxon>
        <taxon>Pentapetalae</taxon>
        <taxon>rosids</taxon>
        <taxon>malvids</taxon>
        <taxon>Sapindales</taxon>
        <taxon>Sapindaceae</taxon>
        <taxon>Hippocastanoideae</taxon>
        <taxon>Acereae</taxon>
        <taxon>Acer</taxon>
    </lineage>
</organism>
<evidence type="ECO:0000313" key="4">
    <source>
        <dbReference type="Proteomes" id="UP001168877"/>
    </source>
</evidence>
<dbReference type="EMBL" id="JAUESC010000380">
    <property type="protein sequence ID" value="KAK0593049.1"/>
    <property type="molecule type" value="Genomic_DNA"/>
</dbReference>